<dbReference type="RefSeq" id="WP_377101966.1">
    <property type="nucleotide sequence ID" value="NZ_JBHTHU010000021.1"/>
</dbReference>
<evidence type="ECO:0000313" key="2">
    <source>
        <dbReference type="Proteomes" id="UP001596958"/>
    </source>
</evidence>
<protein>
    <submittedName>
        <fullName evidence="1">Uncharacterized protein</fullName>
    </submittedName>
</protein>
<reference evidence="2" key="1">
    <citation type="journal article" date="2019" name="Int. J. Syst. Evol. Microbiol.">
        <title>The Global Catalogue of Microorganisms (GCM) 10K type strain sequencing project: providing services to taxonomists for standard genome sequencing and annotation.</title>
        <authorList>
            <consortium name="The Broad Institute Genomics Platform"/>
            <consortium name="The Broad Institute Genome Sequencing Center for Infectious Disease"/>
            <person name="Wu L."/>
            <person name="Ma J."/>
        </authorList>
    </citation>
    <scope>NUCLEOTIDE SEQUENCE [LARGE SCALE GENOMIC DNA]</scope>
    <source>
        <strain evidence="2">CCUG 63418</strain>
    </source>
</reference>
<dbReference type="Proteomes" id="UP001596958">
    <property type="component" value="Unassembled WGS sequence"/>
</dbReference>
<organism evidence="1 2">
    <name type="scientific">Mucilaginibacter calamicampi</name>
    <dbReference type="NCBI Taxonomy" id="1302352"/>
    <lineage>
        <taxon>Bacteria</taxon>
        <taxon>Pseudomonadati</taxon>
        <taxon>Bacteroidota</taxon>
        <taxon>Sphingobacteriia</taxon>
        <taxon>Sphingobacteriales</taxon>
        <taxon>Sphingobacteriaceae</taxon>
        <taxon>Mucilaginibacter</taxon>
    </lineage>
</organism>
<keyword evidence="2" id="KW-1185">Reference proteome</keyword>
<evidence type="ECO:0000313" key="1">
    <source>
        <dbReference type="EMBL" id="MFD0751679.1"/>
    </source>
</evidence>
<comment type="caution">
    <text evidence="1">The sequence shown here is derived from an EMBL/GenBank/DDBJ whole genome shotgun (WGS) entry which is preliminary data.</text>
</comment>
<dbReference type="EMBL" id="JBHTHU010000021">
    <property type="protein sequence ID" value="MFD0751679.1"/>
    <property type="molecule type" value="Genomic_DNA"/>
</dbReference>
<name>A0ABW2YYZ6_9SPHI</name>
<gene>
    <name evidence="1" type="ORF">ACFQZS_16125</name>
</gene>
<proteinExistence type="predicted"/>
<sequence>MKVITLHQRIAIDELFSHLQQRLNPLFKEQRQTDIDLQIFKADDAVEIAIPQLYEGALFQIAINGTELWITRNEHYVDDVNSLTIESILNSLFEDLTGDIRGTDLVQEG</sequence>
<accession>A0ABW2YYZ6</accession>